<dbReference type="InterPro" id="IPR036640">
    <property type="entry name" value="ABC1_TM_sf"/>
</dbReference>
<evidence type="ECO:0000256" key="3">
    <source>
        <dbReference type="ARBA" id="ARBA00022692"/>
    </source>
</evidence>
<comment type="subcellular location">
    <subcellularLocation>
        <location evidence="1">Cell membrane</location>
        <topology evidence="1">Multi-pass membrane protein</topology>
    </subcellularLocation>
</comment>
<dbReference type="InterPro" id="IPR003593">
    <property type="entry name" value="AAA+_ATPase"/>
</dbReference>
<dbReference type="PROSITE" id="PS00211">
    <property type="entry name" value="ABC_TRANSPORTER_1"/>
    <property type="match status" value="1"/>
</dbReference>
<dbReference type="PROSITE" id="PS50929">
    <property type="entry name" value="ABC_TM1F"/>
    <property type="match status" value="1"/>
</dbReference>
<dbReference type="Pfam" id="PF00005">
    <property type="entry name" value="ABC_tran"/>
    <property type="match status" value="1"/>
</dbReference>
<dbReference type="PROSITE" id="PS50893">
    <property type="entry name" value="ABC_TRANSPORTER_2"/>
    <property type="match status" value="1"/>
</dbReference>
<dbReference type="Proteomes" id="UP001208935">
    <property type="component" value="Unassembled WGS sequence"/>
</dbReference>
<keyword evidence="7 8" id="KW-0472">Membrane</keyword>
<feature type="domain" description="ABC transporter" evidence="9">
    <location>
        <begin position="346"/>
        <end position="579"/>
    </location>
</feature>
<keyword evidence="6 8" id="KW-1133">Transmembrane helix</keyword>
<proteinExistence type="predicted"/>
<dbReference type="GO" id="GO:0005524">
    <property type="term" value="F:ATP binding"/>
    <property type="evidence" value="ECO:0007669"/>
    <property type="project" value="UniProtKB-KW"/>
</dbReference>
<evidence type="ECO:0000256" key="5">
    <source>
        <dbReference type="ARBA" id="ARBA00022840"/>
    </source>
</evidence>
<evidence type="ECO:0000313" key="11">
    <source>
        <dbReference type="EMBL" id="MCW5322804.1"/>
    </source>
</evidence>
<name>A0ABT3KY26_9BURK</name>
<evidence type="ECO:0000256" key="7">
    <source>
        <dbReference type="ARBA" id="ARBA00023136"/>
    </source>
</evidence>
<dbReference type="SMART" id="SM00382">
    <property type="entry name" value="AAA"/>
    <property type="match status" value="1"/>
</dbReference>
<feature type="transmembrane region" description="Helical" evidence="8">
    <location>
        <begin position="172"/>
        <end position="192"/>
    </location>
</feature>
<evidence type="ECO:0000256" key="6">
    <source>
        <dbReference type="ARBA" id="ARBA00022989"/>
    </source>
</evidence>
<sequence length="589" mass="64116">METRVIDFARLPRSGGISSSYALVRGWPWQLGLACIGTAVSGVLSLLPCVVAWILLAQILGKQNLTVPGAWMVSALVLGWALRHMLSCGSKIIAHRLAFAAIAEIKDRLLDKLDRVRLTLFDQISPAQHGQLIGEQVDELEDAIAHLLPELTAAILVPLTLAAVLLWVDWRMGLACLLPYVIAIGCSVSAMSRGRSAGQNAMHAWNGLMRSLDTLLRHQLLLRTYNQADTAYTRIDGALTEFEHRSAAAVRPPLLLAVLFMVLGTSSLSVALLLGGILYASDDLSLASLAFFCVVSVGLVSLYSDVFSFFLRLGKLKAIWKRIFGLLDADELAWGQIPMVPESAGFDLRQVSRLRNERQVLADIDLRIPAGSSLALVGHSGAGKTSLAELLLRYDEPDQGDIELGGHPLSAYSQEALRDAMAYVSQRTELFALSVADNIKLGRPDIGDDLVEAAARRTLCHDFIIALPEGYATMLEPDGRNLSGGQRQRLALARAVVLDAPVLLLDEALAFSDIENEVQIQQAISELACGRTLIVIVHRLHTIRSLDNIAVMQQGRIVEQGRHEDLIAAAGYYATLWQQLPLPAEEESA</sequence>
<comment type="caution">
    <text evidence="11">The sequence shown here is derived from an EMBL/GenBank/DDBJ whole genome shotgun (WGS) entry which is preliminary data.</text>
</comment>
<dbReference type="PANTHER" id="PTHR43394:SF1">
    <property type="entry name" value="ATP-BINDING CASSETTE SUB-FAMILY B MEMBER 10, MITOCHONDRIAL"/>
    <property type="match status" value="1"/>
</dbReference>
<accession>A0ABT3KY26</accession>
<feature type="transmembrane region" description="Helical" evidence="8">
    <location>
        <begin position="286"/>
        <end position="311"/>
    </location>
</feature>
<evidence type="ECO:0000259" key="9">
    <source>
        <dbReference type="PROSITE" id="PS50893"/>
    </source>
</evidence>
<organism evidence="11 12">
    <name type="scientific">Verminephrobacter aporrectodeae subsp. tuberculatae</name>
    <dbReference type="NCBI Taxonomy" id="1110392"/>
    <lineage>
        <taxon>Bacteria</taxon>
        <taxon>Pseudomonadati</taxon>
        <taxon>Pseudomonadota</taxon>
        <taxon>Betaproteobacteria</taxon>
        <taxon>Burkholderiales</taxon>
        <taxon>Comamonadaceae</taxon>
        <taxon>Verminephrobacter</taxon>
    </lineage>
</organism>
<evidence type="ECO:0000256" key="2">
    <source>
        <dbReference type="ARBA" id="ARBA00022475"/>
    </source>
</evidence>
<feature type="transmembrane region" description="Helical" evidence="8">
    <location>
        <begin position="68"/>
        <end position="86"/>
    </location>
</feature>
<dbReference type="InterPro" id="IPR027417">
    <property type="entry name" value="P-loop_NTPase"/>
</dbReference>
<evidence type="ECO:0000256" key="1">
    <source>
        <dbReference type="ARBA" id="ARBA00004651"/>
    </source>
</evidence>
<dbReference type="EMBL" id="QZCW01000003">
    <property type="protein sequence ID" value="MCW5322804.1"/>
    <property type="molecule type" value="Genomic_DNA"/>
</dbReference>
<evidence type="ECO:0000256" key="4">
    <source>
        <dbReference type="ARBA" id="ARBA00022741"/>
    </source>
</evidence>
<evidence type="ECO:0000259" key="10">
    <source>
        <dbReference type="PROSITE" id="PS50929"/>
    </source>
</evidence>
<dbReference type="InterPro" id="IPR017871">
    <property type="entry name" value="ABC_transporter-like_CS"/>
</dbReference>
<feature type="transmembrane region" description="Helical" evidence="8">
    <location>
        <begin position="31"/>
        <end position="56"/>
    </location>
</feature>
<evidence type="ECO:0000313" key="12">
    <source>
        <dbReference type="Proteomes" id="UP001208935"/>
    </source>
</evidence>
<feature type="domain" description="ABC transmembrane type-1" evidence="10">
    <location>
        <begin position="33"/>
        <end position="315"/>
    </location>
</feature>
<dbReference type="InterPro" id="IPR011527">
    <property type="entry name" value="ABC1_TM_dom"/>
</dbReference>
<dbReference type="InterPro" id="IPR003439">
    <property type="entry name" value="ABC_transporter-like_ATP-bd"/>
</dbReference>
<keyword evidence="5 11" id="KW-0067">ATP-binding</keyword>
<dbReference type="SUPFAM" id="SSF90123">
    <property type="entry name" value="ABC transporter transmembrane region"/>
    <property type="match status" value="1"/>
</dbReference>
<dbReference type="PANTHER" id="PTHR43394">
    <property type="entry name" value="ATP-DEPENDENT PERMEASE MDL1, MITOCHONDRIAL"/>
    <property type="match status" value="1"/>
</dbReference>
<feature type="transmembrane region" description="Helical" evidence="8">
    <location>
        <begin position="147"/>
        <end position="166"/>
    </location>
</feature>
<dbReference type="SUPFAM" id="SSF52540">
    <property type="entry name" value="P-loop containing nucleoside triphosphate hydrolases"/>
    <property type="match status" value="1"/>
</dbReference>
<keyword evidence="2" id="KW-1003">Cell membrane</keyword>
<dbReference type="Pfam" id="PF00664">
    <property type="entry name" value="ABC_membrane"/>
    <property type="match status" value="1"/>
</dbReference>
<keyword evidence="12" id="KW-1185">Reference proteome</keyword>
<reference evidence="12" key="1">
    <citation type="submission" date="2023-07" db="EMBL/GenBank/DDBJ databases">
        <title>Verminephrobacter genomes.</title>
        <authorList>
            <person name="Lund M.B."/>
        </authorList>
    </citation>
    <scope>NUCLEOTIDE SEQUENCE [LARGE SCALE GENOMIC DNA]</scope>
    <source>
        <strain evidence="12">AtM5-05</strain>
    </source>
</reference>
<protein>
    <submittedName>
        <fullName evidence="11">ABC transporter ATP-binding protein</fullName>
    </submittedName>
</protein>
<dbReference type="Gene3D" id="1.20.1560.10">
    <property type="entry name" value="ABC transporter type 1, transmembrane domain"/>
    <property type="match status" value="1"/>
</dbReference>
<gene>
    <name evidence="11" type="ORF">D5039_17115</name>
</gene>
<feature type="transmembrane region" description="Helical" evidence="8">
    <location>
        <begin position="254"/>
        <end position="280"/>
    </location>
</feature>
<keyword evidence="4" id="KW-0547">Nucleotide-binding</keyword>
<dbReference type="Gene3D" id="3.40.50.300">
    <property type="entry name" value="P-loop containing nucleotide triphosphate hydrolases"/>
    <property type="match status" value="1"/>
</dbReference>
<keyword evidence="3 8" id="KW-0812">Transmembrane</keyword>
<evidence type="ECO:0000256" key="8">
    <source>
        <dbReference type="SAM" id="Phobius"/>
    </source>
</evidence>
<dbReference type="InterPro" id="IPR039421">
    <property type="entry name" value="Type_1_exporter"/>
</dbReference>